<dbReference type="Proteomes" id="UP000054466">
    <property type="component" value="Unassembled WGS sequence"/>
</dbReference>
<evidence type="ECO:0000313" key="3">
    <source>
        <dbReference type="Proteomes" id="UP000054466"/>
    </source>
</evidence>
<gene>
    <name evidence="2" type="ORF">PV07_07685</name>
</gene>
<dbReference type="GeneID" id="27346879"/>
<reference evidence="2 3" key="1">
    <citation type="submission" date="2015-01" db="EMBL/GenBank/DDBJ databases">
        <title>The Genome Sequence of Cladophialophora immunda CBS83496.</title>
        <authorList>
            <consortium name="The Broad Institute Genomics Platform"/>
            <person name="Cuomo C."/>
            <person name="de Hoog S."/>
            <person name="Gorbushina A."/>
            <person name="Stielow B."/>
            <person name="Teixiera M."/>
            <person name="Abouelleil A."/>
            <person name="Chapman S.B."/>
            <person name="Priest M."/>
            <person name="Young S.K."/>
            <person name="Wortman J."/>
            <person name="Nusbaum C."/>
            <person name="Birren B."/>
        </authorList>
    </citation>
    <scope>NUCLEOTIDE SEQUENCE [LARGE SCALE GENOMIC DNA]</scope>
    <source>
        <strain evidence="2 3">CBS 83496</strain>
    </source>
</reference>
<dbReference type="VEuPathDB" id="FungiDB:PV07_07685"/>
<dbReference type="EMBL" id="KN847043">
    <property type="protein sequence ID" value="KIW27993.1"/>
    <property type="molecule type" value="Genomic_DNA"/>
</dbReference>
<organism evidence="2 3">
    <name type="scientific">Cladophialophora immunda</name>
    <dbReference type="NCBI Taxonomy" id="569365"/>
    <lineage>
        <taxon>Eukaryota</taxon>
        <taxon>Fungi</taxon>
        <taxon>Dikarya</taxon>
        <taxon>Ascomycota</taxon>
        <taxon>Pezizomycotina</taxon>
        <taxon>Eurotiomycetes</taxon>
        <taxon>Chaetothyriomycetidae</taxon>
        <taxon>Chaetothyriales</taxon>
        <taxon>Herpotrichiellaceae</taxon>
        <taxon>Cladophialophora</taxon>
    </lineage>
</organism>
<evidence type="ECO:0000313" key="2">
    <source>
        <dbReference type="EMBL" id="KIW27993.1"/>
    </source>
</evidence>
<dbReference type="HOGENOM" id="CLU_1481826_0_0_1"/>
<dbReference type="AlphaFoldDB" id="A0A0D2CAC3"/>
<dbReference type="RefSeq" id="XP_016248209.1">
    <property type="nucleotide sequence ID" value="XM_016394790.1"/>
</dbReference>
<proteinExistence type="predicted"/>
<feature type="compositionally biased region" description="Basic residues" evidence="1">
    <location>
        <begin position="41"/>
        <end position="51"/>
    </location>
</feature>
<keyword evidence="3" id="KW-1185">Reference proteome</keyword>
<accession>A0A0D2CAC3</accession>
<feature type="region of interest" description="Disordered" evidence="1">
    <location>
        <begin position="30"/>
        <end position="51"/>
    </location>
</feature>
<name>A0A0D2CAC3_9EURO</name>
<sequence>MVVCSFPSALLAPKTRDIVNLVALNHQGRRHNSDASNYTNRWRRDHGMSTHRHPYPTKVAVEEGNTLPGAWPGWKLPLSTSAGHSMGRKGRRFYPIVCGSLSISIFRLFAGRARDYTPPSLQRYMEQDDTDTRDGHTGVIASTGEKSQSFASTQPGHAGLVSPTFVQGGALSSEREHFMLQE</sequence>
<protein>
    <submittedName>
        <fullName evidence="2">Uncharacterized protein</fullName>
    </submittedName>
</protein>
<evidence type="ECO:0000256" key="1">
    <source>
        <dbReference type="SAM" id="MobiDB-lite"/>
    </source>
</evidence>